<reference evidence="2 3" key="1">
    <citation type="submission" date="2024-09" db="EMBL/GenBank/DDBJ databases">
        <title>Laminarin stimulates single cell rates of sulfate reduction while oxygen inhibits transcriptomic activity in coastal marine sediment.</title>
        <authorList>
            <person name="Lindsay M."/>
            <person name="Orcutt B."/>
            <person name="Emerson D."/>
            <person name="Stepanauskas R."/>
            <person name="D'Angelo T."/>
        </authorList>
    </citation>
    <scope>NUCLEOTIDE SEQUENCE [LARGE SCALE GENOMIC DNA]</scope>
    <source>
        <strain evidence="2">SAG AM-311-K15</strain>
    </source>
</reference>
<feature type="domain" description="Sulfatase N-terminal" evidence="1">
    <location>
        <begin position="39"/>
        <end position="342"/>
    </location>
</feature>
<comment type="caution">
    <text evidence="2">The sequence shown here is derived from an EMBL/GenBank/DDBJ whole genome shotgun (WGS) entry which is preliminary data.</text>
</comment>
<organism evidence="2 3">
    <name type="scientific">candidate division CSSED10-310 bacterium</name>
    <dbReference type="NCBI Taxonomy" id="2855610"/>
    <lineage>
        <taxon>Bacteria</taxon>
        <taxon>Bacteria division CSSED10-310</taxon>
    </lineage>
</organism>
<keyword evidence="3" id="KW-1185">Reference proteome</keyword>
<evidence type="ECO:0000313" key="2">
    <source>
        <dbReference type="EMBL" id="MFC1851848.1"/>
    </source>
</evidence>
<proteinExistence type="predicted"/>
<dbReference type="EMBL" id="JBHPBY010000233">
    <property type="protein sequence ID" value="MFC1851848.1"/>
    <property type="molecule type" value="Genomic_DNA"/>
</dbReference>
<dbReference type="PANTHER" id="PTHR43751">
    <property type="entry name" value="SULFATASE"/>
    <property type="match status" value="1"/>
</dbReference>
<dbReference type="CDD" id="cd16148">
    <property type="entry name" value="sulfatase_like"/>
    <property type="match status" value="1"/>
</dbReference>
<evidence type="ECO:0000313" key="3">
    <source>
        <dbReference type="Proteomes" id="UP001594351"/>
    </source>
</evidence>
<dbReference type="InterPro" id="IPR052701">
    <property type="entry name" value="GAG_Ulvan_Degrading_Sulfatases"/>
</dbReference>
<gene>
    <name evidence="2" type="ORF">ACFL27_16780</name>
</gene>
<protein>
    <submittedName>
        <fullName evidence="2">Sulfatase</fullName>
    </submittedName>
</protein>
<accession>A0ABV6Z0I6</accession>
<evidence type="ECO:0000259" key="1">
    <source>
        <dbReference type="Pfam" id="PF00884"/>
    </source>
</evidence>
<dbReference type="PANTHER" id="PTHR43751:SF3">
    <property type="entry name" value="SULFATASE N-TERMINAL DOMAIN-CONTAINING PROTEIN"/>
    <property type="match status" value="1"/>
</dbReference>
<dbReference type="Gene3D" id="3.40.720.10">
    <property type="entry name" value="Alkaline Phosphatase, subunit A"/>
    <property type="match status" value="1"/>
</dbReference>
<dbReference type="Pfam" id="PF00884">
    <property type="entry name" value="Sulfatase"/>
    <property type="match status" value="1"/>
</dbReference>
<dbReference type="SUPFAM" id="SSF53649">
    <property type="entry name" value="Alkaline phosphatase-like"/>
    <property type="match status" value="1"/>
</dbReference>
<dbReference type="Proteomes" id="UP001594351">
    <property type="component" value="Unassembled WGS sequence"/>
</dbReference>
<dbReference type="InterPro" id="IPR000917">
    <property type="entry name" value="Sulfatase_N"/>
</dbReference>
<sequence length="475" mass="55367">MKRVIPYVIVLLLLVVIGLSYNEFGDEDKNIQVLVPERVIFITIDTLRADHLESYGYIRNTAPFIESLVDQGVLFQNAFTACSHTAPSHASMFTSLFPYQHGVLENGLKLSGQIWTMQSLFRDMGYKTAAFSAVRFLNGLVGFDRLDERYNWPMTKTTTGKFWYRPARQNLKRVLAWLEDHPDSKKFLLWLHFFDVHQWQSYARTPTEFLQKMESFDGEVLWQFITDKHRISPEYYNSKQKLLKSIHSYDARINYVDDQIKLLYEYMTSVGLNDSTLWIITSDHGEGLGNHNYDGHGRYLYNEQLRIPLIFHYPAHQFPAKVVPELVRTIDLLPTLADMMDVDVSQNSQGEGVSLMPLLTDTPENFEKIKYAFAQRRPKDSKLFHSSWEDGEVYSLQNLKHKFIHCSEAQDEFFEFETDPFELNNLIESNTDQQNTLQKLLLQILKSPPREHSNEEMKLDEETLQELDALGYVGE</sequence>
<dbReference type="InterPro" id="IPR017850">
    <property type="entry name" value="Alkaline_phosphatase_core_sf"/>
</dbReference>
<name>A0ABV6Z0I6_UNCC1</name>